<keyword evidence="3" id="KW-0614">Plasmid</keyword>
<dbReference type="Pfam" id="PF20466">
    <property type="entry name" value="MmeI_TRD"/>
    <property type="match status" value="1"/>
</dbReference>
<feature type="domain" description="MmeI-like C-terminal" evidence="2">
    <location>
        <begin position="92"/>
        <end position="134"/>
    </location>
</feature>
<dbReference type="AlphaFoldDB" id="A0A0F6SK86"/>
<accession>A0A0F6SK86</accession>
<dbReference type="EMBL" id="KR152226">
    <property type="protein sequence ID" value="AKF15797.1"/>
    <property type="molecule type" value="Genomic_DNA"/>
</dbReference>
<dbReference type="InterPro" id="IPR046818">
    <property type="entry name" value="MmeI_C"/>
</dbReference>
<protein>
    <submittedName>
        <fullName evidence="3">Uncharacterized protein</fullName>
    </submittedName>
</protein>
<evidence type="ECO:0000259" key="1">
    <source>
        <dbReference type="Pfam" id="PF20466"/>
    </source>
</evidence>
<gene>
    <name evidence="3" type="ORF">pJD12_210</name>
</gene>
<dbReference type="Pfam" id="PF20467">
    <property type="entry name" value="MmeI_C"/>
    <property type="match status" value="1"/>
</dbReference>
<name>A0A0F6SK86_9MICC</name>
<proteinExistence type="predicted"/>
<dbReference type="InterPro" id="IPR046820">
    <property type="entry name" value="MmeI_TRD"/>
</dbReference>
<sequence>MLTWPAPFPLDQSLHQTRGDSARAYLPVAHFEPDVTISNKVYGAVDPDGIVFAVASSSMFITWMKTVGGRMKSDLSFSSTITWNGFPLPALTDKERASLTRAGQKVLEARALHPEHSLAQHYAPLSMDPALVKAPTASTPWWTRSWEHPAGAGLSWSGRDCSLPAAPKWASDRTGRSQLQSHRVSPRHQVLLSFGNSLKGDAFALDLPAFFEPVFSELGVTASPAGEELIDLPQINPRSTDIYTKGETGSHLVSVASECVRWSPNLPHTDDVHLVSPCKVARYLDVSEAVL</sequence>
<evidence type="ECO:0000259" key="2">
    <source>
        <dbReference type="Pfam" id="PF20467"/>
    </source>
</evidence>
<reference evidence="3" key="1">
    <citation type="journal article" date="2015" name="Genome Announc.">
        <title>Complete Genome Sequence of the Linear Plasmid pJD12 Hosted by Micrococcus sp. D12, Isolated from a High-Altitude Volcanic Lake in Argentina.</title>
        <authorList>
            <person name="Dib J.R."/>
            <person name="Angelov A."/>
            <person name="Liebl W."/>
            <person name="Dobber J."/>
            <person name="Voget S."/>
            <person name="Schuldes J."/>
            <person name="Gorriti M."/>
            <person name="Farias M.E."/>
            <person name="Meinhardt F."/>
            <person name="Daniel R."/>
        </authorList>
    </citation>
    <scope>NUCLEOTIDE SEQUENCE</scope>
    <source>
        <strain evidence="3">MG-2010-D12</strain>
        <plasmid evidence="3">pJD12</plasmid>
    </source>
</reference>
<evidence type="ECO:0000313" key="3">
    <source>
        <dbReference type="EMBL" id="AKF15797.1"/>
    </source>
</evidence>
<organism evidence="3">
    <name type="scientific">Micrococcus sp. MG-2010-D12</name>
    <dbReference type="NCBI Taxonomy" id="936902"/>
    <lineage>
        <taxon>Bacteria</taxon>
        <taxon>Bacillati</taxon>
        <taxon>Actinomycetota</taxon>
        <taxon>Actinomycetes</taxon>
        <taxon>Micrococcales</taxon>
        <taxon>Micrococcaceae</taxon>
        <taxon>Micrococcus</taxon>
    </lineage>
</organism>
<geneLocation type="plasmid" evidence="3">
    <name>pJD12</name>
</geneLocation>
<feature type="domain" description="MmeI-like target recognition" evidence="1">
    <location>
        <begin position="22"/>
        <end position="91"/>
    </location>
</feature>